<proteinExistence type="predicted"/>
<dbReference type="AlphaFoldDB" id="A0AAU6Q0F6"/>
<dbReference type="EMBL" id="CP149782">
    <property type="protein sequence ID" value="WYF43745.1"/>
    <property type="molecule type" value="Genomic_DNA"/>
</dbReference>
<protein>
    <submittedName>
        <fullName evidence="2">Uncharacterized protein</fullName>
    </submittedName>
</protein>
<name>A0AAU6Q0F6_9DEIO</name>
<gene>
    <name evidence="2" type="ORF">WDJ50_09990</name>
</gene>
<dbReference type="RefSeq" id="WP_339094685.1">
    <property type="nucleotide sequence ID" value="NZ_CP149782.1"/>
</dbReference>
<feature type="signal peptide" evidence="1">
    <location>
        <begin position="1"/>
        <end position="35"/>
    </location>
</feature>
<accession>A0AAU6Q0F6</accession>
<evidence type="ECO:0000256" key="1">
    <source>
        <dbReference type="SAM" id="SignalP"/>
    </source>
</evidence>
<keyword evidence="1" id="KW-0732">Signal</keyword>
<organism evidence="2">
    <name type="scientific">Deinococcus sp. VB142</name>
    <dbReference type="NCBI Taxonomy" id="3112952"/>
    <lineage>
        <taxon>Bacteria</taxon>
        <taxon>Thermotogati</taxon>
        <taxon>Deinococcota</taxon>
        <taxon>Deinococci</taxon>
        <taxon>Deinococcales</taxon>
        <taxon>Deinococcaceae</taxon>
        <taxon>Deinococcus</taxon>
    </lineage>
</organism>
<evidence type="ECO:0000313" key="2">
    <source>
        <dbReference type="EMBL" id="WYF43745.1"/>
    </source>
</evidence>
<reference evidence="2" key="1">
    <citation type="submission" date="2024-03" db="EMBL/GenBank/DDBJ databases">
        <title>Deinococcus weizhi sp. nov., isolated from human skin.</title>
        <authorList>
            <person name="Wei Z."/>
            <person name="Tian F."/>
            <person name="Yang C."/>
            <person name="Xin L.T."/>
            <person name="Wen Z.J."/>
            <person name="Lan K.C."/>
            <person name="Yu L."/>
            <person name="Zhe W."/>
            <person name="Dan F.D."/>
            <person name="Jun W."/>
            <person name="Rui Z."/>
            <person name="Yong X.J."/>
            <person name="Ting Y."/>
            <person name="Wei X."/>
            <person name="Xu Z.G."/>
            <person name="Xin Z."/>
            <person name="Dong F.G."/>
            <person name="Ni X.M."/>
            <person name="Zheng M.G."/>
            <person name="Chun Y."/>
            <person name="Qian W.X."/>
        </authorList>
    </citation>
    <scope>NUCLEOTIDE SEQUENCE</scope>
    <source>
        <strain evidence="2">VB142</strain>
    </source>
</reference>
<sequence>MKMTNIGRVGKRQSKRLWHSLTAVTVLGLLSQAGAQTATGQPPLECKNTMYGLVKTSSTASTYRLVQSINPTTGAASGNTLWTVPVATASLGITPDGARLFAAAYNSATLYYRDITLGISGSVTIPGYSSSNGVLPGGLTNFMREGVKPASSRLPAT</sequence>
<feature type="chain" id="PRO_5043974776" evidence="1">
    <location>
        <begin position="36"/>
        <end position="157"/>
    </location>
</feature>